<sequence length="430" mass="43922">MPMPRTPCPFVLHRRWTLWTAACAAAVLAGCASAPRDGPPRNPPPGLAQTPDAEPRVEAIRVDGGTSRPYTVAGRSYVPLTDDRPLVEQGLASWYGQGFHARATATGEPYDMYAMTAAHRTMPLPSYARVRNPANGREVIVRVNDRGPFRDDRIIDLSYTAALRLDLLRGVAPVEVERLTNESIRTGAWRRPSDTRLAAAPATAVAGRPVAGAASAAAVPMAYPVATSAAAGRSGASASAAAVPVPVPAAWAQPIASGPSERASAPAWQLAQATSGTASDAGPGPAPSAPPEPPPRFRSMEVAPIAPMAPLTPPSTGASGPSAATSAPAGPANAGDAAAAPAGAPSTPMATPAAGVWMQLGAFREREGAQTLLARVAAGEPALAGRLRIVEEGGAHKVQAGPYPTRDAAQAAVAPLRASLGLAPFAVERR</sequence>
<dbReference type="InterPro" id="IPR034718">
    <property type="entry name" value="RlpA"/>
</dbReference>
<comment type="subcellular location">
    <subcellularLocation>
        <location evidence="4">Cell membrane</location>
        <topology evidence="4">Lipid-anchor</topology>
    </subcellularLocation>
</comment>
<feature type="chain" id="PRO_5009986047" description="Endolytic peptidoglycan transglycosylase RlpA" evidence="7">
    <location>
        <begin position="35"/>
        <end position="430"/>
    </location>
</feature>
<dbReference type="Pfam" id="PF05036">
    <property type="entry name" value="SPOR"/>
    <property type="match status" value="1"/>
</dbReference>
<feature type="domain" description="SPOR" evidence="8">
    <location>
        <begin position="350"/>
        <end position="429"/>
    </location>
</feature>
<dbReference type="Gene3D" id="3.30.70.1070">
    <property type="entry name" value="Sporulation related repeat"/>
    <property type="match status" value="1"/>
</dbReference>
<feature type="region of interest" description="Disordered" evidence="6">
    <location>
        <begin position="257"/>
        <end position="348"/>
    </location>
</feature>
<feature type="region of interest" description="Disordered" evidence="6">
    <location>
        <begin position="36"/>
        <end position="55"/>
    </location>
</feature>
<comment type="function">
    <text evidence="4">Lytic transglycosylase with a strong preference for naked glycan strands that lack stem peptides.</text>
</comment>
<dbReference type="GO" id="GO:0005886">
    <property type="term" value="C:plasma membrane"/>
    <property type="evidence" value="ECO:0007669"/>
    <property type="project" value="UniProtKB-SubCell"/>
</dbReference>
<dbReference type="NCBIfam" id="TIGR00413">
    <property type="entry name" value="rlpA"/>
    <property type="match status" value="1"/>
</dbReference>
<keyword evidence="10" id="KW-1185">Reference proteome</keyword>
<keyword evidence="4" id="KW-1003">Cell membrane</keyword>
<keyword evidence="4" id="KW-0472">Membrane</keyword>
<dbReference type="InterPro" id="IPR009009">
    <property type="entry name" value="RlpA-like_DPBB"/>
</dbReference>
<keyword evidence="3 4" id="KW-0961">Cell wall biogenesis/degradation</keyword>
<dbReference type="GO" id="GO:0008932">
    <property type="term" value="F:lytic endotransglycosylase activity"/>
    <property type="evidence" value="ECO:0007669"/>
    <property type="project" value="UniProtKB-UniRule"/>
</dbReference>
<keyword evidence="4" id="KW-0449">Lipoprotein</keyword>
<dbReference type="AlphaFoldDB" id="A0A147GR89"/>
<gene>
    <name evidence="4" type="primary">rlpA</name>
    <name evidence="9" type="ORF">NS331_15620</name>
</gene>
<protein>
    <recommendedName>
        <fullName evidence="4">Endolytic peptidoglycan transglycosylase RlpA</fullName>
        <ecNumber evidence="4">4.2.2.-</ecNumber>
    </recommendedName>
</protein>
<dbReference type="HAMAP" id="MF_02071">
    <property type="entry name" value="RlpA"/>
    <property type="match status" value="1"/>
</dbReference>
<dbReference type="Pfam" id="PF03330">
    <property type="entry name" value="DPBB_1"/>
    <property type="match status" value="1"/>
</dbReference>
<evidence type="ECO:0000256" key="7">
    <source>
        <dbReference type="SAM" id="SignalP"/>
    </source>
</evidence>
<dbReference type="GO" id="GO:0042834">
    <property type="term" value="F:peptidoglycan binding"/>
    <property type="evidence" value="ECO:0007669"/>
    <property type="project" value="InterPro"/>
</dbReference>
<dbReference type="PROSITE" id="PS51724">
    <property type="entry name" value="SPOR"/>
    <property type="match status" value="1"/>
</dbReference>
<organism evidence="9 10">
    <name type="scientific">Pseudacidovorax intermedius</name>
    <dbReference type="NCBI Taxonomy" id="433924"/>
    <lineage>
        <taxon>Bacteria</taxon>
        <taxon>Pseudomonadati</taxon>
        <taxon>Pseudomonadota</taxon>
        <taxon>Betaproteobacteria</taxon>
        <taxon>Burkholderiales</taxon>
        <taxon>Comamonadaceae</taxon>
        <taxon>Pseudacidovorax</taxon>
    </lineage>
</organism>
<dbReference type="EMBL" id="LDSL01000098">
    <property type="protein sequence ID" value="KTT18772.1"/>
    <property type="molecule type" value="Genomic_DNA"/>
</dbReference>
<evidence type="ECO:0000256" key="2">
    <source>
        <dbReference type="ARBA" id="ARBA00023239"/>
    </source>
</evidence>
<evidence type="ECO:0000313" key="9">
    <source>
        <dbReference type="EMBL" id="KTT18772.1"/>
    </source>
</evidence>
<dbReference type="PANTHER" id="PTHR34183:SF1">
    <property type="entry name" value="ENDOLYTIC PEPTIDOGLYCAN TRANSGLYCOSYLASE RLPA"/>
    <property type="match status" value="1"/>
</dbReference>
<dbReference type="InterPro" id="IPR012997">
    <property type="entry name" value="RplA"/>
</dbReference>
<dbReference type="PANTHER" id="PTHR34183">
    <property type="entry name" value="ENDOLYTIC PEPTIDOGLYCAN TRANSGLYCOSYLASE RLPA"/>
    <property type="match status" value="1"/>
</dbReference>
<evidence type="ECO:0000256" key="6">
    <source>
        <dbReference type="SAM" id="MobiDB-lite"/>
    </source>
</evidence>
<proteinExistence type="inferred from homology"/>
<dbReference type="SUPFAM" id="SSF110997">
    <property type="entry name" value="Sporulation related repeat"/>
    <property type="match status" value="1"/>
</dbReference>
<dbReference type="SUPFAM" id="SSF50685">
    <property type="entry name" value="Barwin-like endoglucanases"/>
    <property type="match status" value="1"/>
</dbReference>
<comment type="caution">
    <text evidence="9">The sequence shown here is derived from an EMBL/GenBank/DDBJ whole genome shotgun (WGS) entry which is preliminary data.</text>
</comment>
<dbReference type="InterPro" id="IPR036908">
    <property type="entry name" value="RlpA-like_sf"/>
</dbReference>
<accession>A0A147GR89</accession>
<dbReference type="InterPro" id="IPR036680">
    <property type="entry name" value="SPOR-like_sf"/>
</dbReference>
<evidence type="ECO:0000256" key="4">
    <source>
        <dbReference type="HAMAP-Rule" id="MF_02071"/>
    </source>
</evidence>
<dbReference type="GO" id="GO:0000270">
    <property type="term" value="P:peptidoglycan metabolic process"/>
    <property type="evidence" value="ECO:0007669"/>
    <property type="project" value="UniProtKB-UniRule"/>
</dbReference>
<name>A0A147GR89_9BURK</name>
<evidence type="ECO:0000256" key="3">
    <source>
        <dbReference type="ARBA" id="ARBA00023316"/>
    </source>
</evidence>
<dbReference type="PROSITE" id="PS51257">
    <property type="entry name" value="PROKAR_LIPOPROTEIN"/>
    <property type="match status" value="1"/>
</dbReference>
<dbReference type="Gene3D" id="2.40.40.10">
    <property type="entry name" value="RlpA-like domain"/>
    <property type="match status" value="1"/>
</dbReference>
<feature type="compositionally biased region" description="Pro residues" evidence="6">
    <location>
        <begin position="284"/>
        <end position="296"/>
    </location>
</feature>
<dbReference type="CDD" id="cd22268">
    <property type="entry name" value="DPBB_RlpA-like"/>
    <property type="match status" value="1"/>
</dbReference>
<dbReference type="InterPro" id="IPR007730">
    <property type="entry name" value="SPOR-like_dom"/>
</dbReference>
<dbReference type="EC" id="4.2.2.-" evidence="4"/>
<evidence type="ECO:0000313" key="10">
    <source>
        <dbReference type="Proteomes" id="UP000072741"/>
    </source>
</evidence>
<keyword evidence="4" id="KW-0564">Palmitate</keyword>
<dbReference type="GO" id="GO:0071555">
    <property type="term" value="P:cell wall organization"/>
    <property type="evidence" value="ECO:0007669"/>
    <property type="project" value="UniProtKB-KW"/>
</dbReference>
<keyword evidence="2 4" id="KW-0456">Lyase</keyword>
<feature type="compositionally biased region" description="Low complexity" evidence="6">
    <location>
        <begin position="314"/>
        <end position="348"/>
    </location>
</feature>
<reference evidence="9 10" key="1">
    <citation type="journal article" date="2016" name="Front. Microbiol.">
        <title>Genomic Resource of Rice Seed Associated Bacteria.</title>
        <authorList>
            <person name="Midha S."/>
            <person name="Bansal K."/>
            <person name="Sharma S."/>
            <person name="Kumar N."/>
            <person name="Patil P.P."/>
            <person name="Chaudhry V."/>
            <person name="Patil P.B."/>
        </authorList>
    </citation>
    <scope>NUCLEOTIDE SEQUENCE [LARGE SCALE GENOMIC DNA]</scope>
    <source>
        <strain evidence="9 10">NS331</strain>
    </source>
</reference>
<dbReference type="PATRIC" id="fig|433924.3.peg.5303"/>
<evidence type="ECO:0000256" key="5">
    <source>
        <dbReference type="RuleBase" id="RU003495"/>
    </source>
</evidence>
<keyword evidence="1 7" id="KW-0732">Signal</keyword>
<dbReference type="Proteomes" id="UP000072741">
    <property type="component" value="Unassembled WGS sequence"/>
</dbReference>
<dbReference type="OrthoDB" id="9779128at2"/>
<evidence type="ECO:0000256" key="1">
    <source>
        <dbReference type="ARBA" id="ARBA00022729"/>
    </source>
</evidence>
<feature type="signal peptide" evidence="7">
    <location>
        <begin position="1"/>
        <end position="34"/>
    </location>
</feature>
<evidence type="ECO:0000259" key="8">
    <source>
        <dbReference type="PROSITE" id="PS51724"/>
    </source>
</evidence>
<comment type="similarity">
    <text evidence="4 5">Belongs to the RlpA family.</text>
</comment>